<dbReference type="InterPro" id="IPR013106">
    <property type="entry name" value="Ig_V-set"/>
</dbReference>
<dbReference type="Proteomes" id="UP000507470">
    <property type="component" value="Unassembled WGS sequence"/>
</dbReference>
<dbReference type="EMBL" id="CACVKT020001643">
    <property type="protein sequence ID" value="CAC5370033.1"/>
    <property type="molecule type" value="Genomic_DNA"/>
</dbReference>
<dbReference type="OrthoDB" id="6252736at2759"/>
<dbReference type="PANTHER" id="PTHR45889">
    <property type="entry name" value="IG-LIKE DOMAIN-CONTAINING PROTEIN"/>
    <property type="match status" value="1"/>
</dbReference>
<organism evidence="2 3">
    <name type="scientific">Mytilus coruscus</name>
    <name type="common">Sea mussel</name>
    <dbReference type="NCBI Taxonomy" id="42192"/>
    <lineage>
        <taxon>Eukaryota</taxon>
        <taxon>Metazoa</taxon>
        <taxon>Spiralia</taxon>
        <taxon>Lophotrochozoa</taxon>
        <taxon>Mollusca</taxon>
        <taxon>Bivalvia</taxon>
        <taxon>Autobranchia</taxon>
        <taxon>Pteriomorphia</taxon>
        <taxon>Mytilida</taxon>
        <taxon>Mytiloidea</taxon>
        <taxon>Mytilidae</taxon>
        <taxon>Mytilinae</taxon>
        <taxon>Mytilus</taxon>
    </lineage>
</organism>
<feature type="domain" description="Ig-like" evidence="1">
    <location>
        <begin position="119"/>
        <end position="198"/>
    </location>
</feature>
<protein>
    <recommendedName>
        <fullName evidence="1">Ig-like domain-containing protein</fullName>
    </recommendedName>
</protein>
<evidence type="ECO:0000313" key="2">
    <source>
        <dbReference type="EMBL" id="CAC5370033.1"/>
    </source>
</evidence>
<accession>A0A6J8AL50</accession>
<dbReference type="SMART" id="SM00406">
    <property type="entry name" value="IGv"/>
    <property type="match status" value="1"/>
</dbReference>
<dbReference type="SMART" id="SM00408">
    <property type="entry name" value="IGc2"/>
    <property type="match status" value="1"/>
</dbReference>
<gene>
    <name evidence="2" type="ORF">MCOR_9020</name>
</gene>
<dbReference type="SMART" id="SM00409">
    <property type="entry name" value="IG"/>
    <property type="match status" value="2"/>
</dbReference>
<dbReference type="InterPro" id="IPR003599">
    <property type="entry name" value="Ig_sub"/>
</dbReference>
<keyword evidence="3" id="KW-1185">Reference proteome</keyword>
<dbReference type="InterPro" id="IPR036179">
    <property type="entry name" value="Ig-like_dom_sf"/>
</dbReference>
<proteinExistence type="predicted"/>
<dbReference type="InterPro" id="IPR013783">
    <property type="entry name" value="Ig-like_fold"/>
</dbReference>
<dbReference type="PANTHER" id="PTHR45889:SF8">
    <property type="entry name" value="IG-LIKE DOMAIN-CONTAINING PROTEIN"/>
    <property type="match status" value="1"/>
</dbReference>
<dbReference type="PROSITE" id="PS50835">
    <property type="entry name" value="IG_LIKE"/>
    <property type="match status" value="1"/>
</dbReference>
<reference evidence="2 3" key="1">
    <citation type="submission" date="2020-06" db="EMBL/GenBank/DDBJ databases">
        <authorList>
            <person name="Li R."/>
            <person name="Bekaert M."/>
        </authorList>
    </citation>
    <scope>NUCLEOTIDE SEQUENCE [LARGE SCALE GENOMIC DNA]</scope>
    <source>
        <strain evidence="3">wild</strain>
    </source>
</reference>
<name>A0A6J8AL50_MYTCO</name>
<dbReference type="Pfam" id="PF13927">
    <property type="entry name" value="Ig_3"/>
    <property type="match status" value="1"/>
</dbReference>
<evidence type="ECO:0000313" key="3">
    <source>
        <dbReference type="Proteomes" id="UP000507470"/>
    </source>
</evidence>
<dbReference type="AlphaFoldDB" id="A0A6J8AL50"/>
<dbReference type="CDD" id="cd00096">
    <property type="entry name" value="Ig"/>
    <property type="match status" value="1"/>
</dbReference>
<sequence length="206" mass="23159">MVKGITVFIAANDGNTCVKKNGTITNVFSSIGSTIVLECHMHNYDSVPSWSRQGVALSGGNIIYKSDNRLKIVEGLQGNRFNLQISNLIKADEDKYCCDYTYRYTSIENCTHLYLVDSPKVKVNKIPSSDLNEFDHVKLACVYESNPAPRTITWTHNDIIVKRDGEYNIAHISRRDNGVYQCKVENSIGFGVDEIKLSVHCKCLPF</sequence>
<dbReference type="InterPro" id="IPR003598">
    <property type="entry name" value="Ig_sub2"/>
</dbReference>
<dbReference type="SUPFAM" id="SSF48726">
    <property type="entry name" value="Immunoglobulin"/>
    <property type="match status" value="2"/>
</dbReference>
<evidence type="ECO:0000259" key="1">
    <source>
        <dbReference type="PROSITE" id="PS50835"/>
    </source>
</evidence>
<dbReference type="InterPro" id="IPR007110">
    <property type="entry name" value="Ig-like_dom"/>
</dbReference>
<dbReference type="Gene3D" id="2.60.40.10">
    <property type="entry name" value="Immunoglobulins"/>
    <property type="match status" value="2"/>
</dbReference>